<dbReference type="Pfam" id="PF11851">
    <property type="entry name" value="DUF3371"/>
    <property type="match status" value="1"/>
</dbReference>
<comment type="similarity">
    <text evidence="3">Belongs to the MiT/TFE family.</text>
</comment>
<dbReference type="GO" id="GO:0046983">
    <property type="term" value="F:protein dimerization activity"/>
    <property type="evidence" value="ECO:0007669"/>
    <property type="project" value="InterPro"/>
</dbReference>
<dbReference type="Proteomes" id="UP000694382">
    <property type="component" value="Unassembled WGS sequence"/>
</dbReference>
<evidence type="ECO:0000256" key="2">
    <source>
        <dbReference type="ARBA" id="ARBA00004496"/>
    </source>
</evidence>
<dbReference type="InterPro" id="IPR036638">
    <property type="entry name" value="HLH_DNA-bd_sf"/>
</dbReference>
<dbReference type="PANTHER" id="PTHR45776">
    <property type="entry name" value="MIP04163P"/>
    <property type="match status" value="1"/>
</dbReference>
<sequence>PFPPHSSGAPPGPAVPPVPLVAGAAPAAADAGPGPGAGAEGEEGRGATPGTPRPAPPPPSPWGSRQGPHVPPEVLKVQTHLENPTRYHLRAAQRQQLRQYLSHAHRGGGAGSPLSPSPPPGPPRAPPEPPLSPPQGLLHHEKEIDDVIDEIISLESSYEDLLGLEGPLPLPSTVPIPGPLLEVFSPAQGGSSSCPAELPRVKAELSESEAKALLKERQKKDNHNLIERRRRFNINDRIKELGTLIPKNSDPEMRWNKGTILKASVDYIRKLQKETQRARELELQQQRLEQQNRSLQLRVQELELQAQIHGLPLTPAMAEGGCEEPSGGGPPFAPPTPQCLLELPPGLALPLALGGPEGTLEDILMDDGGVLSPLGPPGTLLASPGPSRASSPRSSLSMEDEP</sequence>
<dbReference type="GO" id="GO:0005737">
    <property type="term" value="C:cytoplasm"/>
    <property type="evidence" value="ECO:0007669"/>
    <property type="project" value="UniProtKB-SubCell"/>
</dbReference>
<evidence type="ECO:0000256" key="1">
    <source>
        <dbReference type="ARBA" id="ARBA00004123"/>
    </source>
</evidence>
<evidence type="ECO:0000256" key="10">
    <source>
        <dbReference type="SAM" id="MobiDB-lite"/>
    </source>
</evidence>
<keyword evidence="4" id="KW-0805">Transcription regulation</keyword>
<dbReference type="InterPro" id="IPR021802">
    <property type="entry name" value="MiT/TFE_C"/>
</dbReference>
<dbReference type="Pfam" id="PF15951">
    <property type="entry name" value="MITF_TFEB_C_3_N"/>
    <property type="match status" value="1"/>
</dbReference>
<keyword evidence="5" id="KW-0238">DNA-binding</keyword>
<evidence type="ECO:0000256" key="9">
    <source>
        <dbReference type="SAM" id="Coils"/>
    </source>
</evidence>
<keyword evidence="6" id="KW-0010">Activator</keyword>
<dbReference type="SUPFAM" id="SSF47459">
    <property type="entry name" value="HLH, helix-loop-helix DNA-binding domain"/>
    <property type="match status" value="1"/>
</dbReference>
<feature type="compositionally biased region" description="Low complexity" evidence="10">
    <location>
        <begin position="380"/>
        <end position="402"/>
    </location>
</feature>
<dbReference type="GO" id="GO:0005634">
    <property type="term" value="C:nucleus"/>
    <property type="evidence" value="ECO:0007669"/>
    <property type="project" value="UniProtKB-SubCell"/>
</dbReference>
<dbReference type="GO" id="GO:0000978">
    <property type="term" value="F:RNA polymerase II cis-regulatory region sequence-specific DNA binding"/>
    <property type="evidence" value="ECO:0007669"/>
    <property type="project" value="TreeGrafter"/>
</dbReference>
<dbReference type="InterPro" id="IPR031867">
    <property type="entry name" value="MiT/TFE_N"/>
</dbReference>
<dbReference type="Gene3D" id="4.10.280.10">
    <property type="entry name" value="Helix-loop-helix DNA-binding domain"/>
    <property type="match status" value="1"/>
</dbReference>
<evidence type="ECO:0000256" key="6">
    <source>
        <dbReference type="ARBA" id="ARBA00023159"/>
    </source>
</evidence>
<keyword evidence="8" id="KW-0539">Nucleus</keyword>
<keyword evidence="9" id="KW-0175">Coiled coil</keyword>
<dbReference type="SMART" id="SM00353">
    <property type="entry name" value="HLH"/>
    <property type="match status" value="1"/>
</dbReference>
<evidence type="ECO:0000256" key="5">
    <source>
        <dbReference type="ARBA" id="ARBA00023125"/>
    </source>
</evidence>
<keyword evidence="12" id="KW-1185">Reference proteome</keyword>
<reference evidence="11" key="2">
    <citation type="submission" date="2025-09" db="UniProtKB">
        <authorList>
            <consortium name="Ensembl"/>
        </authorList>
    </citation>
    <scope>IDENTIFICATION</scope>
</reference>
<protein>
    <submittedName>
        <fullName evidence="11">Uncharacterized protein</fullName>
    </submittedName>
</protein>
<dbReference type="GO" id="GO:0000981">
    <property type="term" value="F:DNA-binding transcription factor activity, RNA polymerase II-specific"/>
    <property type="evidence" value="ECO:0007669"/>
    <property type="project" value="TreeGrafter"/>
</dbReference>
<feature type="region of interest" description="Disordered" evidence="10">
    <location>
        <begin position="354"/>
        <end position="402"/>
    </location>
</feature>
<evidence type="ECO:0000256" key="3">
    <source>
        <dbReference type="ARBA" id="ARBA00008289"/>
    </source>
</evidence>
<evidence type="ECO:0000313" key="11">
    <source>
        <dbReference type="Ensembl" id="ENSCPVP00000024391.1"/>
    </source>
</evidence>
<dbReference type="Ensembl" id="ENSCPVT00000025845.1">
    <property type="protein sequence ID" value="ENSCPVP00000024391.1"/>
    <property type="gene ID" value="ENSCPVG00000018358.1"/>
</dbReference>
<organism evidence="11 12">
    <name type="scientific">Geospiza parvula</name>
    <name type="common">Small tree-finch</name>
    <name type="synonym">Camarhynchus parvulus</name>
    <dbReference type="NCBI Taxonomy" id="87175"/>
    <lineage>
        <taxon>Eukaryota</taxon>
        <taxon>Metazoa</taxon>
        <taxon>Chordata</taxon>
        <taxon>Craniata</taxon>
        <taxon>Vertebrata</taxon>
        <taxon>Euteleostomi</taxon>
        <taxon>Archelosauria</taxon>
        <taxon>Archosauria</taxon>
        <taxon>Dinosauria</taxon>
        <taxon>Saurischia</taxon>
        <taxon>Theropoda</taxon>
        <taxon>Coelurosauria</taxon>
        <taxon>Aves</taxon>
        <taxon>Neognathae</taxon>
        <taxon>Neoaves</taxon>
        <taxon>Telluraves</taxon>
        <taxon>Australaves</taxon>
        <taxon>Passeriformes</taxon>
        <taxon>Thraupidae</taxon>
        <taxon>Camarhynchus</taxon>
    </lineage>
</organism>
<dbReference type="Pfam" id="PF00010">
    <property type="entry name" value="HLH"/>
    <property type="match status" value="1"/>
</dbReference>
<feature type="compositionally biased region" description="Pro residues" evidence="10">
    <location>
        <begin position="115"/>
        <end position="133"/>
    </location>
</feature>
<dbReference type="AlphaFoldDB" id="A0A8U8C7B8"/>
<accession>A0A8U8C7B8</accession>
<feature type="compositionally biased region" description="Low complexity" evidence="10">
    <location>
        <begin position="20"/>
        <end position="32"/>
    </location>
</feature>
<evidence type="ECO:0000256" key="8">
    <source>
        <dbReference type="ARBA" id="ARBA00023242"/>
    </source>
</evidence>
<keyword evidence="7" id="KW-0804">Transcription</keyword>
<feature type="compositionally biased region" description="Pro residues" evidence="10">
    <location>
        <begin position="51"/>
        <end position="61"/>
    </location>
</feature>
<dbReference type="InterPro" id="IPR011598">
    <property type="entry name" value="bHLH_dom"/>
</dbReference>
<feature type="compositionally biased region" description="Low complexity" evidence="10">
    <location>
        <begin position="90"/>
        <end position="101"/>
    </location>
</feature>
<dbReference type="PANTHER" id="PTHR45776:SF3">
    <property type="entry name" value="TRANSCRIPTION FACTOR E3"/>
    <property type="match status" value="1"/>
</dbReference>
<dbReference type="CDD" id="cd11397">
    <property type="entry name" value="bHLHzip_MITF_like"/>
    <property type="match status" value="1"/>
</dbReference>
<reference evidence="11" key="1">
    <citation type="submission" date="2025-08" db="UniProtKB">
        <authorList>
            <consortium name="Ensembl"/>
        </authorList>
    </citation>
    <scope>IDENTIFICATION</scope>
</reference>
<feature type="region of interest" description="Disordered" evidence="10">
    <location>
        <begin position="1"/>
        <end position="144"/>
    </location>
</feature>
<dbReference type="PROSITE" id="PS50888">
    <property type="entry name" value="BHLH"/>
    <property type="match status" value="1"/>
</dbReference>
<evidence type="ECO:0000313" key="12">
    <source>
        <dbReference type="Proteomes" id="UP000694382"/>
    </source>
</evidence>
<proteinExistence type="inferred from homology"/>
<feature type="compositionally biased region" description="Pro residues" evidence="10">
    <location>
        <begin position="1"/>
        <end position="19"/>
    </location>
</feature>
<dbReference type="FunFam" id="4.10.280.10:FF:000003">
    <property type="entry name" value="microphthalmia-associated transcription factor isoform X1"/>
    <property type="match status" value="1"/>
</dbReference>
<name>A0A8U8C7B8_GEOPR</name>
<feature type="coiled-coil region" evidence="9">
    <location>
        <begin position="264"/>
        <end position="305"/>
    </location>
</feature>
<evidence type="ECO:0000256" key="4">
    <source>
        <dbReference type="ARBA" id="ARBA00023015"/>
    </source>
</evidence>
<comment type="subcellular location">
    <subcellularLocation>
        <location evidence="2">Cytoplasm</location>
    </subcellularLocation>
    <subcellularLocation>
        <location evidence="1">Nucleus</location>
    </subcellularLocation>
</comment>
<evidence type="ECO:0000256" key="7">
    <source>
        <dbReference type="ARBA" id="ARBA00023163"/>
    </source>
</evidence>